<evidence type="ECO:0000313" key="1">
    <source>
        <dbReference type="EMBL" id="RZT75520.1"/>
    </source>
</evidence>
<dbReference type="AlphaFoldDB" id="A0A4Q7U9S9"/>
<gene>
    <name evidence="1" type="ORF">EV383_6261</name>
</gene>
<dbReference type="EMBL" id="SHKL01000002">
    <property type="protein sequence ID" value="RZT75520.1"/>
    <property type="molecule type" value="Genomic_DNA"/>
</dbReference>
<protein>
    <submittedName>
        <fullName evidence="1">Uncharacterized protein</fullName>
    </submittedName>
</protein>
<evidence type="ECO:0000313" key="2">
    <source>
        <dbReference type="Proteomes" id="UP000291591"/>
    </source>
</evidence>
<keyword evidence="2" id="KW-1185">Reference proteome</keyword>
<sequence length="172" mass="17531">MTHPGDTDASGVTIWGSPGVLADPDLPEFGSVATMTVVPSVQVHTSDPRPGAELIDAVLADLLARGFGLVSQFGVVELTSLPVPPTWSARLDAGAARLTIAADAVFYDGDLGSAAPAGWLGALRRRGLLVLLVCSDVDLARADRTSQIAAAGRRGGLVGAQISLRETSGASC</sequence>
<proteinExistence type="predicted"/>
<accession>A0A4Q7U9S9</accession>
<comment type="caution">
    <text evidence="1">The sequence shown here is derived from an EMBL/GenBank/DDBJ whole genome shotgun (WGS) entry which is preliminary data.</text>
</comment>
<dbReference type="Proteomes" id="UP000291591">
    <property type="component" value="Unassembled WGS sequence"/>
</dbReference>
<organism evidence="1 2">
    <name type="scientific">Pseudonocardia sediminis</name>
    <dbReference type="NCBI Taxonomy" id="1397368"/>
    <lineage>
        <taxon>Bacteria</taxon>
        <taxon>Bacillati</taxon>
        <taxon>Actinomycetota</taxon>
        <taxon>Actinomycetes</taxon>
        <taxon>Pseudonocardiales</taxon>
        <taxon>Pseudonocardiaceae</taxon>
        <taxon>Pseudonocardia</taxon>
    </lineage>
</organism>
<reference evidence="1 2" key="1">
    <citation type="submission" date="2019-02" db="EMBL/GenBank/DDBJ databases">
        <title>Sequencing the genomes of 1000 actinobacteria strains.</title>
        <authorList>
            <person name="Klenk H.-P."/>
        </authorList>
    </citation>
    <scope>NUCLEOTIDE SEQUENCE [LARGE SCALE GENOMIC DNA]</scope>
    <source>
        <strain evidence="1 2">DSM 45779</strain>
    </source>
</reference>
<name>A0A4Q7U9S9_PSEST</name>